<dbReference type="AlphaFoldDB" id="A0A3G3JVP0"/>
<dbReference type="Proteomes" id="UP000269097">
    <property type="component" value="Chromosome"/>
</dbReference>
<evidence type="ECO:0000313" key="2">
    <source>
        <dbReference type="EMBL" id="AYQ72310.1"/>
    </source>
</evidence>
<name>A0A3G3JVP0_9BACL</name>
<dbReference type="Gene3D" id="1.20.120.520">
    <property type="entry name" value="nmb1532 protein domain like"/>
    <property type="match status" value="1"/>
</dbReference>
<evidence type="ECO:0000259" key="1">
    <source>
        <dbReference type="Pfam" id="PF01814"/>
    </source>
</evidence>
<keyword evidence="3" id="KW-1185">Reference proteome</keyword>
<reference evidence="2 3" key="1">
    <citation type="submission" date="2018-10" db="EMBL/GenBank/DDBJ databases">
        <title>Genome Sequence of Cohnella sp.</title>
        <authorList>
            <person name="Srinivasan S."/>
            <person name="Kim M.K."/>
        </authorList>
    </citation>
    <scope>NUCLEOTIDE SEQUENCE [LARGE SCALE GENOMIC DNA]</scope>
    <source>
        <strain evidence="2 3">18JY8-7</strain>
    </source>
</reference>
<gene>
    <name evidence="2" type="ORF">EAV92_06840</name>
</gene>
<sequence>MNMKSHALLDNALPPADMRQLVLDTAVVRAKQEHDLLKRELQDIYDLACTVRSDMNVPRLNREIRELNENVKRFMAEWNIHVQWEENELFPYASWYLGGEPDLFALMEQEYELAEQFIRAFLHTLDRAVIPVPHDEAYRMASYLLQAYAVLKNRFVEEEEIMSALTDRSNRFDF</sequence>
<protein>
    <submittedName>
        <fullName evidence="2">Hemerythrin domain-containing protein</fullName>
    </submittedName>
</protein>
<organism evidence="2 3">
    <name type="scientific">Cohnella candidum</name>
    <dbReference type="NCBI Taxonomy" id="2674991"/>
    <lineage>
        <taxon>Bacteria</taxon>
        <taxon>Bacillati</taxon>
        <taxon>Bacillota</taxon>
        <taxon>Bacilli</taxon>
        <taxon>Bacillales</taxon>
        <taxon>Paenibacillaceae</taxon>
        <taxon>Cohnella</taxon>
    </lineage>
</organism>
<dbReference type="EMBL" id="CP033433">
    <property type="protein sequence ID" value="AYQ72310.1"/>
    <property type="molecule type" value="Genomic_DNA"/>
</dbReference>
<proteinExistence type="predicted"/>
<dbReference type="Pfam" id="PF01814">
    <property type="entry name" value="Hemerythrin"/>
    <property type="match status" value="1"/>
</dbReference>
<feature type="domain" description="Hemerythrin-like" evidence="1">
    <location>
        <begin position="31"/>
        <end position="162"/>
    </location>
</feature>
<accession>A0A3G3JVP0</accession>
<dbReference type="KEGG" id="coh:EAV92_06840"/>
<dbReference type="InterPro" id="IPR012312">
    <property type="entry name" value="Hemerythrin-like"/>
</dbReference>
<evidence type="ECO:0000313" key="3">
    <source>
        <dbReference type="Proteomes" id="UP000269097"/>
    </source>
</evidence>